<reference evidence="1 2" key="1">
    <citation type="journal article" date="2020" name="Mol. Plant">
        <title>The Chromosome-Based Rubber Tree Genome Provides New Insights into Spurge Genome Evolution and Rubber Biosynthesis.</title>
        <authorList>
            <person name="Liu J."/>
            <person name="Shi C."/>
            <person name="Shi C.C."/>
            <person name="Li W."/>
            <person name="Zhang Q.J."/>
            <person name="Zhang Y."/>
            <person name="Li K."/>
            <person name="Lu H.F."/>
            <person name="Shi C."/>
            <person name="Zhu S.T."/>
            <person name="Xiao Z.Y."/>
            <person name="Nan H."/>
            <person name="Yue Y."/>
            <person name="Zhu X.G."/>
            <person name="Wu Y."/>
            <person name="Hong X.N."/>
            <person name="Fan G.Y."/>
            <person name="Tong Y."/>
            <person name="Zhang D."/>
            <person name="Mao C.L."/>
            <person name="Liu Y.L."/>
            <person name="Hao S.J."/>
            <person name="Liu W.Q."/>
            <person name="Lv M.Q."/>
            <person name="Zhang H.B."/>
            <person name="Liu Y."/>
            <person name="Hu-Tang G.R."/>
            <person name="Wang J.P."/>
            <person name="Wang J.H."/>
            <person name="Sun Y.H."/>
            <person name="Ni S.B."/>
            <person name="Chen W.B."/>
            <person name="Zhang X.C."/>
            <person name="Jiao Y.N."/>
            <person name="Eichler E.E."/>
            <person name="Li G.H."/>
            <person name="Liu X."/>
            <person name="Gao L.Z."/>
        </authorList>
    </citation>
    <scope>NUCLEOTIDE SEQUENCE [LARGE SCALE GENOMIC DNA]</scope>
    <source>
        <strain evidence="2">cv. GT1</strain>
        <tissue evidence="1">Leaf</tissue>
    </source>
</reference>
<gene>
    <name evidence="1" type="ORF">GH714_027624</name>
</gene>
<accession>A0A6A6MMS4</accession>
<dbReference type="Proteomes" id="UP000467840">
    <property type="component" value="Chromosome 15"/>
</dbReference>
<dbReference type="EMBL" id="JAAGAX010000005">
    <property type="protein sequence ID" value="KAF2314564.1"/>
    <property type="molecule type" value="Genomic_DNA"/>
</dbReference>
<evidence type="ECO:0000313" key="2">
    <source>
        <dbReference type="Proteomes" id="UP000467840"/>
    </source>
</evidence>
<keyword evidence="2" id="KW-1185">Reference proteome</keyword>
<name>A0A6A6MMS4_HEVBR</name>
<comment type="caution">
    <text evidence="1">The sequence shown here is derived from an EMBL/GenBank/DDBJ whole genome shotgun (WGS) entry which is preliminary data.</text>
</comment>
<proteinExistence type="predicted"/>
<protein>
    <submittedName>
        <fullName evidence="1">Uncharacterized protein</fullName>
    </submittedName>
</protein>
<evidence type="ECO:0000313" key="1">
    <source>
        <dbReference type="EMBL" id="KAF2314564.1"/>
    </source>
</evidence>
<dbReference type="AlphaFoldDB" id="A0A6A6MMS4"/>
<organism evidence="1 2">
    <name type="scientific">Hevea brasiliensis</name>
    <name type="common">Para rubber tree</name>
    <name type="synonym">Siphonia brasiliensis</name>
    <dbReference type="NCBI Taxonomy" id="3981"/>
    <lineage>
        <taxon>Eukaryota</taxon>
        <taxon>Viridiplantae</taxon>
        <taxon>Streptophyta</taxon>
        <taxon>Embryophyta</taxon>
        <taxon>Tracheophyta</taxon>
        <taxon>Spermatophyta</taxon>
        <taxon>Magnoliopsida</taxon>
        <taxon>eudicotyledons</taxon>
        <taxon>Gunneridae</taxon>
        <taxon>Pentapetalae</taxon>
        <taxon>rosids</taxon>
        <taxon>fabids</taxon>
        <taxon>Malpighiales</taxon>
        <taxon>Euphorbiaceae</taxon>
        <taxon>Crotonoideae</taxon>
        <taxon>Micrandreae</taxon>
        <taxon>Hevea</taxon>
    </lineage>
</organism>
<sequence>MPNCTAPMSYEALEGVVGHVLQDTLVDLTGGAGEEIDYVRSGQAQIDLANGRLLSQLQVDEILQGIQEAAEASTERMQGLVLQLQA</sequence>